<gene>
    <name evidence="4" type="ORF">DES47_104213</name>
</gene>
<dbReference type="PROSITE" id="PS00583">
    <property type="entry name" value="PFKB_KINASES_1"/>
    <property type="match status" value="1"/>
</dbReference>
<dbReference type="InParanoid" id="A0A4R6QN97"/>
<proteinExistence type="predicted"/>
<dbReference type="PANTHER" id="PTHR10584:SF166">
    <property type="entry name" value="RIBOKINASE"/>
    <property type="match status" value="1"/>
</dbReference>
<dbReference type="Proteomes" id="UP000295361">
    <property type="component" value="Unassembled WGS sequence"/>
</dbReference>
<evidence type="ECO:0000313" key="5">
    <source>
        <dbReference type="Proteomes" id="UP000295361"/>
    </source>
</evidence>
<dbReference type="SUPFAM" id="SSF53613">
    <property type="entry name" value="Ribokinase-like"/>
    <property type="match status" value="1"/>
</dbReference>
<dbReference type="OrthoDB" id="9806249at2"/>
<feature type="domain" description="Carbohydrate kinase PfkB" evidence="3">
    <location>
        <begin position="11"/>
        <end position="299"/>
    </location>
</feature>
<dbReference type="GO" id="GO:0016301">
    <property type="term" value="F:kinase activity"/>
    <property type="evidence" value="ECO:0007669"/>
    <property type="project" value="UniProtKB-KW"/>
</dbReference>
<keyword evidence="2 4" id="KW-0418">Kinase</keyword>
<evidence type="ECO:0000256" key="1">
    <source>
        <dbReference type="ARBA" id="ARBA00022679"/>
    </source>
</evidence>
<dbReference type="EMBL" id="SNXS01000004">
    <property type="protein sequence ID" value="TDP63931.1"/>
    <property type="molecule type" value="Genomic_DNA"/>
</dbReference>
<evidence type="ECO:0000256" key="2">
    <source>
        <dbReference type="ARBA" id="ARBA00022777"/>
    </source>
</evidence>
<organism evidence="4 5">
    <name type="scientific">Roseateles toxinivorans</name>
    <dbReference type="NCBI Taxonomy" id="270368"/>
    <lineage>
        <taxon>Bacteria</taxon>
        <taxon>Pseudomonadati</taxon>
        <taxon>Pseudomonadota</taxon>
        <taxon>Betaproteobacteria</taxon>
        <taxon>Burkholderiales</taxon>
        <taxon>Sphaerotilaceae</taxon>
        <taxon>Roseateles</taxon>
    </lineage>
</organism>
<comment type="caution">
    <text evidence="4">The sequence shown here is derived from an EMBL/GenBank/DDBJ whole genome shotgun (WGS) entry which is preliminary data.</text>
</comment>
<dbReference type="FunCoup" id="A0A4R6QN97">
    <property type="interactions" value="110"/>
</dbReference>
<accession>A0A4R6QN97</accession>
<dbReference type="CDD" id="cd01941">
    <property type="entry name" value="YeiC_kinase_like"/>
    <property type="match status" value="1"/>
</dbReference>
<name>A0A4R6QN97_9BURK</name>
<dbReference type="InterPro" id="IPR011611">
    <property type="entry name" value="PfkB_dom"/>
</dbReference>
<dbReference type="AlphaFoldDB" id="A0A4R6QN97"/>
<evidence type="ECO:0000259" key="3">
    <source>
        <dbReference type="Pfam" id="PF00294"/>
    </source>
</evidence>
<dbReference type="Gene3D" id="3.40.1190.20">
    <property type="match status" value="1"/>
</dbReference>
<evidence type="ECO:0000313" key="4">
    <source>
        <dbReference type="EMBL" id="TDP63931.1"/>
    </source>
</evidence>
<protein>
    <submittedName>
        <fullName evidence="4">Pseudouridine kinase</fullName>
    </submittedName>
</protein>
<dbReference type="RefSeq" id="WP_133701787.1">
    <property type="nucleotide sequence ID" value="NZ_SNXS01000004.1"/>
</dbReference>
<keyword evidence="1" id="KW-0808">Transferase</keyword>
<reference evidence="4 5" key="1">
    <citation type="submission" date="2019-03" db="EMBL/GenBank/DDBJ databases">
        <title>Genomic Encyclopedia of Type Strains, Phase IV (KMG-IV): sequencing the most valuable type-strain genomes for metagenomic binning, comparative biology and taxonomic classification.</title>
        <authorList>
            <person name="Goeker M."/>
        </authorList>
    </citation>
    <scope>NUCLEOTIDE SEQUENCE [LARGE SCALE GENOMIC DNA]</scope>
    <source>
        <strain evidence="4 5">DSM 16998</strain>
    </source>
</reference>
<keyword evidence="5" id="KW-1185">Reference proteome</keyword>
<dbReference type="Pfam" id="PF00294">
    <property type="entry name" value="PfkB"/>
    <property type="match status" value="1"/>
</dbReference>
<dbReference type="InterPro" id="IPR002173">
    <property type="entry name" value="Carboh/pur_kinase_PfkB_CS"/>
</dbReference>
<dbReference type="PANTHER" id="PTHR10584">
    <property type="entry name" value="SUGAR KINASE"/>
    <property type="match status" value="1"/>
</dbReference>
<dbReference type="InterPro" id="IPR029056">
    <property type="entry name" value="Ribokinase-like"/>
</dbReference>
<sequence>MASSLLPPPRALVCCLGGANVDRKLTSLAPLQMGTSNPVAQQETPGGVARNVAENLARLGLPVSLLTAVGDDASGRALLEHAAAVGIATGGSLRLADQVTGSYTAVLDANGSMVLAMAAMALCEALTPDYLAGCRPQRAQASLTVADLNLPAASLQVLLDEARASAAPLVLVAVSAPKMARLPQDLNGLSLLVLNRDELEALAGEPLPNLRALTQACMALRARGVRDVVVTLGSEGVAHTAGDRLQRHAAPKVKVVDVTGAGDAFSAGLCWSLSQQPQDLALACQRGLALAALTLQSPASVCPDLNPNTLLEPAARGRG</sequence>